<keyword evidence="6 8" id="KW-0315">Glutamine amidotransferase</keyword>
<dbReference type="GO" id="GO:0004066">
    <property type="term" value="F:asparagine synthase (glutamine-hydrolyzing) activity"/>
    <property type="evidence" value="ECO:0007669"/>
    <property type="project" value="UniProtKB-EC"/>
</dbReference>
<gene>
    <name evidence="12" type="primary">asnB</name>
    <name evidence="12" type="ORF">HX829_26735</name>
</gene>
<dbReference type="PIRSF" id="PIRSF001589">
    <property type="entry name" value="Asn_synthetase_glu-h"/>
    <property type="match status" value="1"/>
</dbReference>
<dbReference type="Gene3D" id="3.40.50.620">
    <property type="entry name" value="HUPs"/>
    <property type="match status" value="1"/>
</dbReference>
<dbReference type="NCBIfam" id="TIGR01536">
    <property type="entry name" value="asn_synth_AEB"/>
    <property type="match status" value="1"/>
</dbReference>
<evidence type="ECO:0000256" key="5">
    <source>
        <dbReference type="ARBA" id="ARBA00022840"/>
    </source>
</evidence>
<dbReference type="GO" id="GO:0005829">
    <property type="term" value="C:cytosol"/>
    <property type="evidence" value="ECO:0007669"/>
    <property type="project" value="TreeGrafter"/>
</dbReference>
<dbReference type="InterPro" id="IPR033738">
    <property type="entry name" value="AsnB_N"/>
</dbReference>
<dbReference type="GO" id="GO:0006529">
    <property type="term" value="P:asparagine biosynthetic process"/>
    <property type="evidence" value="ECO:0007669"/>
    <property type="project" value="UniProtKB-KW"/>
</dbReference>
<comment type="caution">
    <text evidence="12">The sequence shown here is derived from an EMBL/GenBank/DDBJ whole genome shotgun (WGS) entry which is preliminary data.</text>
</comment>
<keyword evidence="8" id="KW-0061">Asparagine biosynthesis</keyword>
<evidence type="ECO:0000313" key="13">
    <source>
        <dbReference type="Proteomes" id="UP000582981"/>
    </source>
</evidence>
<dbReference type="InterPro" id="IPR014729">
    <property type="entry name" value="Rossmann-like_a/b/a_fold"/>
</dbReference>
<dbReference type="Pfam" id="PF00733">
    <property type="entry name" value="Asn_synthase"/>
    <property type="match status" value="1"/>
</dbReference>
<dbReference type="Gene3D" id="3.60.20.10">
    <property type="entry name" value="Glutamine Phosphoribosylpyrophosphate, subunit 1, domain 1"/>
    <property type="match status" value="1"/>
</dbReference>
<evidence type="ECO:0000256" key="8">
    <source>
        <dbReference type="PIRSR" id="PIRSR001589-1"/>
    </source>
</evidence>
<dbReference type="EMBL" id="JACAPU010000035">
    <property type="protein sequence ID" value="NWB50089.1"/>
    <property type="molecule type" value="Genomic_DNA"/>
</dbReference>
<feature type="site" description="Important for beta-aspartyl-AMP intermediate formation" evidence="10">
    <location>
        <position position="368"/>
    </location>
</feature>
<dbReference type="InterPro" id="IPR001962">
    <property type="entry name" value="Asn_synthase"/>
</dbReference>
<dbReference type="AlphaFoldDB" id="A0A7Y7WIS5"/>
<dbReference type="PANTHER" id="PTHR43284">
    <property type="entry name" value="ASPARAGINE SYNTHETASE (GLUTAMINE-HYDROLYZING)"/>
    <property type="match status" value="1"/>
</dbReference>
<dbReference type="CDD" id="cd01991">
    <property type="entry name" value="Asn_synthase_B_C"/>
    <property type="match status" value="1"/>
</dbReference>
<evidence type="ECO:0000256" key="3">
    <source>
        <dbReference type="ARBA" id="ARBA00012737"/>
    </source>
</evidence>
<dbReference type="InterPro" id="IPR051786">
    <property type="entry name" value="ASN_synthetase/amidase"/>
</dbReference>
<feature type="binding site" evidence="9">
    <location>
        <position position="97"/>
    </location>
    <ligand>
        <name>L-glutamine</name>
        <dbReference type="ChEBI" id="CHEBI:58359"/>
    </ligand>
</feature>
<evidence type="ECO:0000256" key="4">
    <source>
        <dbReference type="ARBA" id="ARBA00022741"/>
    </source>
</evidence>
<evidence type="ECO:0000256" key="1">
    <source>
        <dbReference type="ARBA" id="ARBA00005187"/>
    </source>
</evidence>
<evidence type="ECO:0000256" key="6">
    <source>
        <dbReference type="ARBA" id="ARBA00022962"/>
    </source>
</evidence>
<dbReference type="InterPro" id="IPR006426">
    <property type="entry name" value="Asn_synth_AEB"/>
</dbReference>
<dbReference type="CDD" id="cd00712">
    <property type="entry name" value="AsnB"/>
    <property type="match status" value="1"/>
</dbReference>
<evidence type="ECO:0000313" key="12">
    <source>
        <dbReference type="EMBL" id="NWB50089.1"/>
    </source>
</evidence>
<reference evidence="12 13" key="1">
    <citation type="submission" date="2020-04" db="EMBL/GenBank/DDBJ databases">
        <title>Molecular characterization of pseudomonads from Agaricus bisporus reveal novel blotch 2 pathogens in Western Europe.</title>
        <authorList>
            <person name="Taparia T."/>
            <person name="Krijger M."/>
            <person name="Haynes E."/>
            <person name="Elpinstone J.G."/>
            <person name="Noble R."/>
            <person name="Van Der Wolf J."/>
        </authorList>
    </citation>
    <scope>NUCLEOTIDE SEQUENCE [LARGE SCALE GENOMIC DNA]</scope>
    <source>
        <strain evidence="12 13">F1001</strain>
    </source>
</reference>
<keyword evidence="8" id="KW-0028">Amino-acid biosynthesis</keyword>
<dbReference type="GO" id="GO:0005524">
    <property type="term" value="F:ATP binding"/>
    <property type="evidence" value="ECO:0007669"/>
    <property type="project" value="UniProtKB-KW"/>
</dbReference>
<dbReference type="PROSITE" id="PS51278">
    <property type="entry name" value="GATASE_TYPE_2"/>
    <property type="match status" value="1"/>
</dbReference>
<evidence type="ECO:0000259" key="11">
    <source>
        <dbReference type="PROSITE" id="PS51278"/>
    </source>
</evidence>
<proteinExistence type="inferred from homology"/>
<comment type="similarity">
    <text evidence="2">Belongs to the asparagine synthetase family.</text>
</comment>
<dbReference type="Proteomes" id="UP000582981">
    <property type="component" value="Unassembled WGS sequence"/>
</dbReference>
<keyword evidence="12" id="KW-0436">Ligase</keyword>
<dbReference type="RefSeq" id="WP_177145408.1">
    <property type="nucleotide sequence ID" value="NZ_JACAPU010000035.1"/>
</dbReference>
<dbReference type="SUPFAM" id="SSF56235">
    <property type="entry name" value="N-terminal nucleophile aminohydrolases (Ntn hydrolases)"/>
    <property type="match status" value="1"/>
</dbReference>
<keyword evidence="5 9" id="KW-0067">ATP-binding</keyword>
<evidence type="ECO:0000256" key="7">
    <source>
        <dbReference type="ARBA" id="ARBA00048741"/>
    </source>
</evidence>
<accession>A0A7Y7WIS5</accession>
<dbReference type="SUPFAM" id="SSF52402">
    <property type="entry name" value="Adenine nucleotide alpha hydrolases-like"/>
    <property type="match status" value="1"/>
</dbReference>
<dbReference type="PANTHER" id="PTHR43284:SF1">
    <property type="entry name" value="ASPARAGINE SYNTHETASE"/>
    <property type="match status" value="1"/>
</dbReference>
<evidence type="ECO:0000256" key="10">
    <source>
        <dbReference type="PIRSR" id="PIRSR001589-3"/>
    </source>
</evidence>
<organism evidence="12 13">
    <name type="scientific">Pseudomonas gingeri</name>
    <dbReference type="NCBI Taxonomy" id="117681"/>
    <lineage>
        <taxon>Bacteria</taxon>
        <taxon>Pseudomonadati</taxon>
        <taxon>Pseudomonadota</taxon>
        <taxon>Gammaproteobacteria</taxon>
        <taxon>Pseudomonadales</taxon>
        <taxon>Pseudomonadaceae</taxon>
        <taxon>Pseudomonas</taxon>
    </lineage>
</organism>
<keyword evidence="4 9" id="KW-0547">Nucleotide-binding</keyword>
<sequence length="598" mass="66764">MCRVFGYLTSSNNSLQYRMQSVSEAQKHGGPDAQSYVSFPNCGIGANRLAITDPSGGRQPYASIQKIYVCLNGEIYNHDDLRRELEHKGYRFGDQCDGSILPAMYVEYGPSFVEYLDGMFSIAVLDKRSDKPLLILATDCVGMKPVYYGRSPGGDSVVFSTELLALLRFGLNPARIRHDLVNQYMTVRAISDGQTFIENVSSIPPSTIVSQRQGEPLRTMRYQSRIVYGESIPKSLPEAGQALKELLAWEVNRLKIADANVCSVNSGGLDSSLITILANHRSPQPLPSFHVSCKGNWPFDERSYARDVARISGGHHYDAVLDPDRIPDLLPKMVYHLGQPNAAPHALSAFCLFQEVGNRGYRVALTGEGADELFCGYTRMVKSISHEGSDWPTAYLDGMAPCSRETRASLFKADFLRSLSDHNEKIDREFTDELLSFTGTREKAVKTFEQNRNLCHYVLHRAEPLAMASGVEVRIPFCQPRVVDFARRLEDNINLRNAARGKAVVYEAAKGILPISVMDRPKQPFTLPITSLMHKGSRLYDFVNEAVKTKRMREDTPFDTERLSSLLTEQGSNPSRNASFALWAATVYSVWIDQVSAI</sequence>
<comment type="pathway">
    <text evidence="1">Amino-acid biosynthesis; L-asparagine biosynthesis; L-asparagine from L-aspartate (L-Gln route): step 1/1.</text>
</comment>
<dbReference type="InterPro" id="IPR029055">
    <property type="entry name" value="Ntn_hydrolases_N"/>
</dbReference>
<comment type="catalytic activity">
    <reaction evidence="7">
        <text>L-aspartate + L-glutamine + ATP + H2O = L-asparagine + L-glutamate + AMP + diphosphate + H(+)</text>
        <dbReference type="Rhea" id="RHEA:12228"/>
        <dbReference type="ChEBI" id="CHEBI:15377"/>
        <dbReference type="ChEBI" id="CHEBI:15378"/>
        <dbReference type="ChEBI" id="CHEBI:29985"/>
        <dbReference type="ChEBI" id="CHEBI:29991"/>
        <dbReference type="ChEBI" id="CHEBI:30616"/>
        <dbReference type="ChEBI" id="CHEBI:33019"/>
        <dbReference type="ChEBI" id="CHEBI:58048"/>
        <dbReference type="ChEBI" id="CHEBI:58359"/>
        <dbReference type="ChEBI" id="CHEBI:456215"/>
        <dbReference type="EC" id="6.3.5.4"/>
    </reaction>
</comment>
<protein>
    <recommendedName>
        <fullName evidence="3">asparagine synthase (glutamine-hydrolyzing)</fullName>
        <ecNumber evidence="3">6.3.5.4</ecNumber>
    </recommendedName>
</protein>
<evidence type="ECO:0000256" key="2">
    <source>
        <dbReference type="ARBA" id="ARBA00005752"/>
    </source>
</evidence>
<dbReference type="EC" id="6.3.5.4" evidence="3"/>
<feature type="domain" description="Glutamine amidotransferase type-2" evidence="11">
    <location>
        <begin position="2"/>
        <end position="214"/>
    </location>
</feature>
<feature type="active site" description="For GATase activity" evidence="8">
    <location>
        <position position="2"/>
    </location>
</feature>
<dbReference type="Pfam" id="PF13537">
    <property type="entry name" value="GATase_7"/>
    <property type="match status" value="1"/>
</dbReference>
<dbReference type="InterPro" id="IPR017932">
    <property type="entry name" value="GATase_2_dom"/>
</dbReference>
<evidence type="ECO:0000256" key="9">
    <source>
        <dbReference type="PIRSR" id="PIRSR001589-2"/>
    </source>
</evidence>
<name>A0A7Y7WIS5_9PSED</name>